<proteinExistence type="predicted"/>
<organism evidence="2 3">
    <name type="scientific">Neolewinella maritima</name>
    <dbReference type="NCBI Taxonomy" id="1383882"/>
    <lineage>
        <taxon>Bacteria</taxon>
        <taxon>Pseudomonadati</taxon>
        <taxon>Bacteroidota</taxon>
        <taxon>Saprospiria</taxon>
        <taxon>Saprospirales</taxon>
        <taxon>Lewinellaceae</taxon>
        <taxon>Neolewinella</taxon>
    </lineage>
</organism>
<protein>
    <submittedName>
        <fullName evidence="2">Uncharacterized protein</fullName>
    </submittedName>
</protein>
<comment type="caution">
    <text evidence="2">The sequence shown here is derived from an EMBL/GenBank/DDBJ whole genome shotgun (WGS) entry which is preliminary data.</text>
</comment>
<dbReference type="RefSeq" id="WP_238752248.1">
    <property type="nucleotide sequence ID" value="NZ_CAKLPZ010000005.1"/>
</dbReference>
<dbReference type="EMBL" id="CAKLPZ010000005">
    <property type="protein sequence ID" value="CAH1002398.1"/>
    <property type="molecule type" value="Genomic_DNA"/>
</dbReference>
<keyword evidence="3" id="KW-1185">Reference proteome</keyword>
<sequence>MKTLLFVCLLCAAAVSANPAPQQGVAAPTAKAAVEPLITRTMVVDQQLGIVLANLERVRTRVSITRMGSGEAIFQKHIKRHNGYSAMLNLKHLDDGRYVITVKKGDVVRKQVVLKDGDLLMCSDWA</sequence>
<accession>A0ABM9B525</accession>
<keyword evidence="1" id="KW-0732">Signal</keyword>
<gene>
    <name evidence="2" type="ORF">LEM8419_03292</name>
</gene>
<dbReference type="Proteomes" id="UP000837803">
    <property type="component" value="Unassembled WGS sequence"/>
</dbReference>
<feature type="signal peptide" evidence="1">
    <location>
        <begin position="1"/>
        <end position="19"/>
    </location>
</feature>
<evidence type="ECO:0000313" key="2">
    <source>
        <dbReference type="EMBL" id="CAH1002398.1"/>
    </source>
</evidence>
<reference evidence="2" key="1">
    <citation type="submission" date="2021-12" db="EMBL/GenBank/DDBJ databases">
        <authorList>
            <person name="Rodrigo-Torres L."/>
            <person name="Arahal R. D."/>
            <person name="Lucena T."/>
        </authorList>
    </citation>
    <scope>NUCLEOTIDE SEQUENCE</scope>
    <source>
        <strain evidence="2">CECT 8419</strain>
    </source>
</reference>
<evidence type="ECO:0000313" key="3">
    <source>
        <dbReference type="Proteomes" id="UP000837803"/>
    </source>
</evidence>
<name>A0ABM9B525_9BACT</name>
<evidence type="ECO:0000256" key="1">
    <source>
        <dbReference type="SAM" id="SignalP"/>
    </source>
</evidence>
<feature type="chain" id="PRO_5045473300" evidence="1">
    <location>
        <begin position="20"/>
        <end position="126"/>
    </location>
</feature>